<evidence type="ECO:0000256" key="5">
    <source>
        <dbReference type="ARBA" id="ARBA00023235"/>
    </source>
</evidence>
<keyword evidence="4 7" id="KW-0573">Peptidoglycan synthesis</keyword>
<evidence type="ECO:0000313" key="9">
    <source>
        <dbReference type="Proteomes" id="UP000254512"/>
    </source>
</evidence>
<dbReference type="Proteomes" id="UP000254512">
    <property type="component" value="Unassembled WGS sequence"/>
</dbReference>
<dbReference type="PANTHER" id="PTHR21198:SF2">
    <property type="entry name" value="GLUTAMATE RACEMASE"/>
    <property type="match status" value="1"/>
</dbReference>
<evidence type="ECO:0000256" key="4">
    <source>
        <dbReference type="ARBA" id="ARBA00022984"/>
    </source>
</evidence>
<dbReference type="GO" id="GO:0008360">
    <property type="term" value="P:regulation of cell shape"/>
    <property type="evidence" value="ECO:0007669"/>
    <property type="project" value="UniProtKB-KW"/>
</dbReference>
<comment type="catalytic activity">
    <reaction evidence="1 7">
        <text>L-glutamate = D-glutamate</text>
        <dbReference type="Rhea" id="RHEA:12813"/>
        <dbReference type="ChEBI" id="CHEBI:29985"/>
        <dbReference type="ChEBI" id="CHEBI:29986"/>
        <dbReference type="EC" id="5.1.1.3"/>
    </reaction>
</comment>
<evidence type="ECO:0000256" key="6">
    <source>
        <dbReference type="ARBA" id="ARBA00023316"/>
    </source>
</evidence>
<feature type="active site" description="Proton donor/acceptor" evidence="7">
    <location>
        <position position="72"/>
    </location>
</feature>
<feature type="binding site" evidence="7">
    <location>
        <begin position="73"/>
        <end position="74"/>
    </location>
    <ligand>
        <name>substrate</name>
    </ligand>
</feature>
<dbReference type="InterPro" id="IPR018187">
    <property type="entry name" value="Asp/Glu_racemase_AS_1"/>
</dbReference>
<evidence type="ECO:0000256" key="7">
    <source>
        <dbReference type="HAMAP-Rule" id="MF_00258"/>
    </source>
</evidence>
<dbReference type="GO" id="GO:0008881">
    <property type="term" value="F:glutamate racemase activity"/>
    <property type="evidence" value="ECO:0007669"/>
    <property type="project" value="UniProtKB-UniRule"/>
</dbReference>
<feature type="active site" description="Proton donor/acceptor" evidence="7">
    <location>
        <position position="181"/>
    </location>
</feature>
<dbReference type="FunFam" id="3.40.50.1860:FF:000001">
    <property type="entry name" value="Glutamate racemase"/>
    <property type="match status" value="1"/>
</dbReference>
<dbReference type="InterPro" id="IPR033134">
    <property type="entry name" value="Asp/Glu_racemase_AS_2"/>
</dbReference>
<organism evidence="8 9">
    <name type="scientific">Grimontia hollisae</name>
    <name type="common">Vibrio hollisae</name>
    <dbReference type="NCBI Taxonomy" id="673"/>
    <lineage>
        <taxon>Bacteria</taxon>
        <taxon>Pseudomonadati</taxon>
        <taxon>Pseudomonadota</taxon>
        <taxon>Gammaproteobacteria</taxon>
        <taxon>Vibrionales</taxon>
        <taxon>Vibrionaceae</taxon>
        <taxon>Grimontia</taxon>
    </lineage>
</organism>
<comment type="similarity">
    <text evidence="7">Belongs to the aspartate/glutamate racemases family.</text>
</comment>
<gene>
    <name evidence="7 8" type="primary">murI</name>
    <name evidence="8" type="ORF">NCTC11645_02871</name>
</gene>
<dbReference type="GO" id="GO:0009252">
    <property type="term" value="P:peptidoglycan biosynthetic process"/>
    <property type="evidence" value="ECO:0007669"/>
    <property type="project" value="UniProtKB-UniRule"/>
</dbReference>
<dbReference type="AlphaFoldDB" id="A0A377HQJ1"/>
<dbReference type="UniPathway" id="UPA00219"/>
<sequence length="263" mass="28542">MKSVLIFDSGVGGLSVYKEIAQLLPEQHIVYAFDNAAFPYGELADDILIQRVCGMVASLCHELDIALVVIACNTASTLVLPHLRSLLSIPVVGVVPAIKPAAAMSKTKHIGLLATPATVNRTYTKQLVEEFAPDCHVEMVGSTELVQMGEGKLRGIPVDKKILKQVLMPFINKTDCIVLGCTHFPLLRDEIEEILGDQCLVIDSGKAIANRVDTLLKERGALSTSFRDKKHLAFSSAPVKDEEALNHELGKLGFSAIKRAPTF</sequence>
<dbReference type="GO" id="GO:0071555">
    <property type="term" value="P:cell wall organization"/>
    <property type="evidence" value="ECO:0007669"/>
    <property type="project" value="UniProtKB-KW"/>
</dbReference>
<keyword evidence="6 7" id="KW-0961">Cell wall biogenesis/degradation</keyword>
<keyword evidence="3 7" id="KW-0133">Cell shape</keyword>
<feature type="binding site" evidence="7">
    <location>
        <begin position="182"/>
        <end position="183"/>
    </location>
    <ligand>
        <name>substrate</name>
    </ligand>
</feature>
<dbReference type="InterPro" id="IPR015942">
    <property type="entry name" value="Asp/Glu/hydantoin_racemase"/>
</dbReference>
<dbReference type="Pfam" id="PF01177">
    <property type="entry name" value="Asp_Glu_race"/>
    <property type="match status" value="1"/>
</dbReference>
<dbReference type="InterPro" id="IPR004391">
    <property type="entry name" value="Glu_race"/>
</dbReference>
<keyword evidence="5 7" id="KW-0413">Isomerase</keyword>
<dbReference type="NCBIfam" id="TIGR00067">
    <property type="entry name" value="glut_race"/>
    <property type="match status" value="1"/>
</dbReference>
<comment type="pathway">
    <text evidence="7">Cell wall biogenesis; peptidoglycan biosynthesis.</text>
</comment>
<evidence type="ECO:0000313" key="8">
    <source>
        <dbReference type="EMBL" id="STO58429.1"/>
    </source>
</evidence>
<dbReference type="InterPro" id="IPR001920">
    <property type="entry name" value="Asp/Glu_race"/>
</dbReference>
<evidence type="ECO:0000256" key="1">
    <source>
        <dbReference type="ARBA" id="ARBA00001602"/>
    </source>
</evidence>
<dbReference type="STRING" id="673.AL542_10410"/>
<dbReference type="PROSITE" id="PS00923">
    <property type="entry name" value="ASP_GLU_RACEMASE_1"/>
    <property type="match status" value="1"/>
</dbReference>
<dbReference type="HAMAP" id="MF_00258">
    <property type="entry name" value="Glu_racemase"/>
    <property type="match status" value="1"/>
</dbReference>
<protein>
    <recommendedName>
        <fullName evidence="2 7">Glutamate racemase</fullName>
        <ecNumber evidence="2 7">5.1.1.3</ecNumber>
    </recommendedName>
</protein>
<comment type="function">
    <text evidence="7">Provides the (R)-glutamate required for cell wall biosynthesis.</text>
</comment>
<dbReference type="PANTHER" id="PTHR21198">
    <property type="entry name" value="GLUTAMATE RACEMASE"/>
    <property type="match status" value="1"/>
</dbReference>
<reference evidence="8 9" key="1">
    <citation type="submission" date="2018-06" db="EMBL/GenBank/DDBJ databases">
        <authorList>
            <consortium name="Pathogen Informatics"/>
            <person name="Doyle S."/>
        </authorList>
    </citation>
    <scope>NUCLEOTIDE SEQUENCE [LARGE SCALE GENOMIC DNA]</scope>
    <source>
        <strain evidence="8 9">NCTC11645</strain>
    </source>
</reference>
<dbReference type="SUPFAM" id="SSF53681">
    <property type="entry name" value="Aspartate/glutamate racemase"/>
    <property type="match status" value="2"/>
</dbReference>
<dbReference type="EMBL" id="UGHD01000002">
    <property type="protein sequence ID" value="STO58429.1"/>
    <property type="molecule type" value="Genomic_DNA"/>
</dbReference>
<dbReference type="EC" id="5.1.1.3" evidence="2 7"/>
<accession>A0A377HQJ1</accession>
<feature type="binding site" evidence="7">
    <location>
        <begin position="8"/>
        <end position="9"/>
    </location>
    <ligand>
        <name>substrate</name>
    </ligand>
</feature>
<proteinExistence type="inferred from homology"/>
<feature type="binding site" evidence="7">
    <location>
        <begin position="40"/>
        <end position="41"/>
    </location>
    <ligand>
        <name>substrate</name>
    </ligand>
</feature>
<dbReference type="RefSeq" id="WP_115660066.1">
    <property type="nucleotide sequence ID" value="NZ_CP035690.1"/>
</dbReference>
<evidence type="ECO:0000256" key="2">
    <source>
        <dbReference type="ARBA" id="ARBA00013090"/>
    </source>
</evidence>
<name>A0A377HQJ1_GRIHO</name>
<dbReference type="Gene3D" id="3.40.50.1860">
    <property type="match status" value="2"/>
</dbReference>
<evidence type="ECO:0000256" key="3">
    <source>
        <dbReference type="ARBA" id="ARBA00022960"/>
    </source>
</evidence>
<dbReference type="PROSITE" id="PS00924">
    <property type="entry name" value="ASP_GLU_RACEMASE_2"/>
    <property type="match status" value="1"/>
</dbReference>